<reference evidence="1 2" key="1">
    <citation type="submission" date="2010-04" db="EMBL/GenBank/DDBJ databases">
        <authorList>
            <person name="Weinstock G."/>
            <person name="Sodergren E."/>
            <person name="Clifton S."/>
            <person name="Fulton L."/>
            <person name="Fulton B."/>
            <person name="Courtney L."/>
            <person name="Fronick C."/>
            <person name="Harrison M."/>
            <person name="Strong C."/>
            <person name="Farmer C."/>
            <person name="Delahaunty K."/>
            <person name="Markovic C."/>
            <person name="Hall O."/>
            <person name="Minx P."/>
            <person name="Tomlinson C."/>
            <person name="Mitreva M."/>
            <person name="Hou S."/>
            <person name="Wollam A."/>
            <person name="Pepin K.H."/>
            <person name="Johnson M."/>
            <person name="Bhonagiri V."/>
            <person name="Zhang X."/>
            <person name="Suruliraj S."/>
            <person name="Warren W."/>
            <person name="Chinwalla A."/>
            <person name="Mardis E.R."/>
            <person name="Wilson R.K."/>
        </authorList>
    </citation>
    <scope>NUCLEOTIDE SEQUENCE [LARGE SCALE GENOMIC DNA]</scope>
    <source>
        <strain evidence="1 2">DSM 20306</strain>
    </source>
</reference>
<organism evidence="1 2">
    <name type="scientific">Corynebacterium ammoniagenes DSM 20306</name>
    <dbReference type="NCBI Taxonomy" id="649754"/>
    <lineage>
        <taxon>Bacteria</taxon>
        <taxon>Bacillati</taxon>
        <taxon>Actinomycetota</taxon>
        <taxon>Actinomycetes</taxon>
        <taxon>Mycobacteriales</taxon>
        <taxon>Corynebacteriaceae</taxon>
        <taxon>Corynebacterium</taxon>
    </lineage>
</organism>
<gene>
    <name evidence="1" type="ORF">HMPREF0281_01466</name>
</gene>
<evidence type="ECO:0000313" key="2">
    <source>
        <dbReference type="Proteomes" id="UP000006015"/>
    </source>
</evidence>
<name>A0ABN0AEQ9_CORAM</name>
<proteinExistence type="predicted"/>
<evidence type="ECO:0000313" key="1">
    <source>
        <dbReference type="EMBL" id="EFG81293.1"/>
    </source>
</evidence>
<protein>
    <submittedName>
        <fullName evidence="1">Uncharacterized protein</fullName>
    </submittedName>
</protein>
<sequence>MILASSSGALLVDAGVFLTTAAESACADATTRAAVRSGCMVELMT</sequence>
<dbReference type="EMBL" id="ADNS01000012">
    <property type="protein sequence ID" value="EFG81293.1"/>
    <property type="molecule type" value="Genomic_DNA"/>
</dbReference>
<keyword evidence="2" id="KW-1185">Reference proteome</keyword>
<accession>A0ABN0AEQ9</accession>
<dbReference type="Proteomes" id="UP000006015">
    <property type="component" value="Unassembled WGS sequence"/>
</dbReference>
<comment type="caution">
    <text evidence="1">The sequence shown here is derived from an EMBL/GenBank/DDBJ whole genome shotgun (WGS) entry which is preliminary data.</text>
</comment>